<dbReference type="GO" id="GO:0003690">
    <property type="term" value="F:double-stranded DNA binding"/>
    <property type="evidence" value="ECO:0007669"/>
    <property type="project" value="TreeGrafter"/>
</dbReference>
<evidence type="ECO:0000259" key="3">
    <source>
        <dbReference type="Pfam" id="PF17906"/>
    </source>
</evidence>
<dbReference type="InterPro" id="IPR041426">
    <property type="entry name" value="Mos1_HTH"/>
</dbReference>
<dbReference type="GO" id="GO:0006303">
    <property type="term" value="P:double-strand break repair via nonhomologous end joining"/>
    <property type="evidence" value="ECO:0007669"/>
    <property type="project" value="TreeGrafter"/>
</dbReference>
<evidence type="ECO:0000313" key="4">
    <source>
        <dbReference type="EMBL" id="CAD5206778.1"/>
    </source>
</evidence>
<proteinExistence type="predicted"/>
<evidence type="ECO:0000256" key="2">
    <source>
        <dbReference type="SAM" id="MobiDB-lite"/>
    </source>
</evidence>
<organism evidence="4 5">
    <name type="scientific">Bursaphelenchus okinawaensis</name>
    <dbReference type="NCBI Taxonomy" id="465554"/>
    <lineage>
        <taxon>Eukaryota</taxon>
        <taxon>Metazoa</taxon>
        <taxon>Ecdysozoa</taxon>
        <taxon>Nematoda</taxon>
        <taxon>Chromadorea</taxon>
        <taxon>Rhabditida</taxon>
        <taxon>Tylenchina</taxon>
        <taxon>Tylenchomorpha</taxon>
        <taxon>Aphelenchoidea</taxon>
        <taxon>Aphelenchoididae</taxon>
        <taxon>Bursaphelenchus</taxon>
    </lineage>
</organism>
<dbReference type="GO" id="GO:0031297">
    <property type="term" value="P:replication fork processing"/>
    <property type="evidence" value="ECO:0007669"/>
    <property type="project" value="TreeGrafter"/>
</dbReference>
<dbReference type="GO" id="GO:0044774">
    <property type="term" value="P:mitotic DNA integrity checkpoint signaling"/>
    <property type="evidence" value="ECO:0007669"/>
    <property type="project" value="TreeGrafter"/>
</dbReference>
<name>A0A811JTX8_9BILA</name>
<dbReference type="GO" id="GO:0000014">
    <property type="term" value="F:single-stranded DNA endodeoxyribonuclease activity"/>
    <property type="evidence" value="ECO:0007669"/>
    <property type="project" value="TreeGrafter"/>
</dbReference>
<feature type="compositionally biased region" description="Basic and acidic residues" evidence="2">
    <location>
        <begin position="75"/>
        <end position="101"/>
    </location>
</feature>
<dbReference type="SUPFAM" id="SSF46689">
    <property type="entry name" value="Homeodomain-like"/>
    <property type="match status" value="1"/>
</dbReference>
<dbReference type="OrthoDB" id="10017160at2759"/>
<feature type="compositionally biased region" description="Basic and acidic residues" evidence="2">
    <location>
        <begin position="126"/>
        <end position="136"/>
    </location>
</feature>
<dbReference type="GO" id="GO:0003697">
    <property type="term" value="F:single-stranded DNA binding"/>
    <property type="evidence" value="ECO:0007669"/>
    <property type="project" value="TreeGrafter"/>
</dbReference>
<dbReference type="GO" id="GO:0044547">
    <property type="term" value="F:DNA topoisomerase binding"/>
    <property type="evidence" value="ECO:0007669"/>
    <property type="project" value="TreeGrafter"/>
</dbReference>
<comment type="caution">
    <text evidence="4">The sequence shown here is derived from an EMBL/GenBank/DDBJ whole genome shotgun (WGS) entry which is preliminary data.</text>
</comment>
<evidence type="ECO:0000256" key="1">
    <source>
        <dbReference type="ARBA" id="ARBA00004123"/>
    </source>
</evidence>
<keyword evidence="5" id="KW-1185">Reference proteome</keyword>
<accession>A0A811JTX8</accession>
<gene>
    <name evidence="4" type="ORF">BOKJ2_LOCUS1462</name>
</gene>
<feature type="domain" description="Mos1 transposase HTH" evidence="3">
    <location>
        <begin position="3"/>
        <end position="51"/>
    </location>
</feature>
<sequence length="148" mass="16491">MEKTILRACILYDFKRGLKASECLKSINEALGNDAVTRSTVHAWYKRFREGGESLEDDDRAGRSSKLSKEVLKAAMEKKPDITTRELATKLRSDGEGEEGRSVNLGEATGGDDEMYSSHLASLIREANRGSEEKHGRQSYKPKLKVPT</sequence>
<reference evidence="4" key="1">
    <citation type="submission" date="2020-09" db="EMBL/GenBank/DDBJ databases">
        <authorList>
            <person name="Kikuchi T."/>
        </authorList>
    </citation>
    <scope>NUCLEOTIDE SEQUENCE</scope>
    <source>
        <strain evidence="4">SH1</strain>
    </source>
</reference>
<feature type="region of interest" description="Disordered" evidence="2">
    <location>
        <begin position="75"/>
        <end position="148"/>
    </location>
</feature>
<dbReference type="Proteomes" id="UP000614601">
    <property type="component" value="Unassembled WGS sequence"/>
</dbReference>
<dbReference type="Gene3D" id="1.10.10.1450">
    <property type="match status" value="1"/>
</dbReference>
<dbReference type="GO" id="GO:0035861">
    <property type="term" value="C:site of double-strand break"/>
    <property type="evidence" value="ECO:0007669"/>
    <property type="project" value="TreeGrafter"/>
</dbReference>
<comment type="subcellular location">
    <subcellularLocation>
        <location evidence="1">Nucleus</location>
    </subcellularLocation>
</comment>
<protein>
    <recommendedName>
        <fullName evidence="3">Mos1 transposase HTH domain-containing protein</fullName>
    </recommendedName>
</protein>
<dbReference type="GO" id="GO:0000729">
    <property type="term" value="P:DNA double-strand break processing"/>
    <property type="evidence" value="ECO:0007669"/>
    <property type="project" value="TreeGrafter"/>
</dbReference>
<dbReference type="GO" id="GO:0042800">
    <property type="term" value="F:histone H3K4 methyltransferase activity"/>
    <property type="evidence" value="ECO:0007669"/>
    <property type="project" value="TreeGrafter"/>
</dbReference>
<dbReference type="AlphaFoldDB" id="A0A811JTX8"/>
<dbReference type="Pfam" id="PF17906">
    <property type="entry name" value="HTH_48"/>
    <property type="match status" value="1"/>
</dbReference>
<dbReference type="GO" id="GO:0005634">
    <property type="term" value="C:nucleus"/>
    <property type="evidence" value="ECO:0007669"/>
    <property type="project" value="UniProtKB-SubCell"/>
</dbReference>
<dbReference type="InterPro" id="IPR052709">
    <property type="entry name" value="Transposase-MT_Hybrid"/>
</dbReference>
<feature type="compositionally biased region" description="Basic residues" evidence="2">
    <location>
        <begin position="137"/>
        <end position="148"/>
    </location>
</feature>
<dbReference type="PANTHER" id="PTHR46060:SF2">
    <property type="entry name" value="HISTONE-LYSINE N-METHYLTRANSFERASE SETMAR"/>
    <property type="match status" value="1"/>
</dbReference>
<dbReference type="GO" id="GO:0046975">
    <property type="term" value="F:histone H3K36 methyltransferase activity"/>
    <property type="evidence" value="ECO:0007669"/>
    <property type="project" value="TreeGrafter"/>
</dbReference>
<dbReference type="Proteomes" id="UP000783686">
    <property type="component" value="Unassembled WGS sequence"/>
</dbReference>
<dbReference type="EMBL" id="CAJFCW020000001">
    <property type="protein sequence ID" value="CAG9083088.1"/>
    <property type="molecule type" value="Genomic_DNA"/>
</dbReference>
<dbReference type="EMBL" id="CAJFDH010000001">
    <property type="protein sequence ID" value="CAD5206778.1"/>
    <property type="molecule type" value="Genomic_DNA"/>
</dbReference>
<dbReference type="GO" id="GO:0000793">
    <property type="term" value="C:condensed chromosome"/>
    <property type="evidence" value="ECO:0007669"/>
    <property type="project" value="TreeGrafter"/>
</dbReference>
<dbReference type="InterPro" id="IPR009057">
    <property type="entry name" value="Homeodomain-like_sf"/>
</dbReference>
<dbReference type="PANTHER" id="PTHR46060">
    <property type="entry name" value="MARINER MOS1 TRANSPOSASE-LIKE PROTEIN"/>
    <property type="match status" value="1"/>
</dbReference>
<dbReference type="GO" id="GO:0015074">
    <property type="term" value="P:DNA integration"/>
    <property type="evidence" value="ECO:0007669"/>
    <property type="project" value="TreeGrafter"/>
</dbReference>
<evidence type="ECO:0000313" key="5">
    <source>
        <dbReference type="Proteomes" id="UP000614601"/>
    </source>
</evidence>